<dbReference type="Pfam" id="PF00589">
    <property type="entry name" value="Phage_integrase"/>
    <property type="match status" value="1"/>
</dbReference>
<dbReference type="AlphaFoldDB" id="A0A382T058"/>
<organism evidence="3">
    <name type="scientific">marine metagenome</name>
    <dbReference type="NCBI Taxonomy" id="408172"/>
    <lineage>
        <taxon>unclassified sequences</taxon>
        <taxon>metagenomes</taxon>
        <taxon>ecological metagenomes</taxon>
    </lineage>
</organism>
<name>A0A382T058_9ZZZZ</name>
<dbReference type="GO" id="GO:0015074">
    <property type="term" value="P:DNA integration"/>
    <property type="evidence" value="ECO:0007669"/>
    <property type="project" value="InterPro"/>
</dbReference>
<dbReference type="GO" id="GO:0003677">
    <property type="term" value="F:DNA binding"/>
    <property type="evidence" value="ECO:0007669"/>
    <property type="project" value="InterPro"/>
</dbReference>
<feature type="non-terminal residue" evidence="3">
    <location>
        <position position="306"/>
    </location>
</feature>
<evidence type="ECO:0000313" key="3">
    <source>
        <dbReference type="EMBL" id="SVD15534.1"/>
    </source>
</evidence>
<feature type="non-terminal residue" evidence="3">
    <location>
        <position position="1"/>
    </location>
</feature>
<dbReference type="InterPro" id="IPR013762">
    <property type="entry name" value="Integrase-like_cat_sf"/>
</dbReference>
<feature type="domain" description="Tyr recombinase" evidence="2">
    <location>
        <begin position="143"/>
        <end position="306"/>
    </location>
</feature>
<gene>
    <name evidence="3" type="ORF">METZ01_LOCUS368388</name>
</gene>
<dbReference type="CDD" id="cd00796">
    <property type="entry name" value="INT_Rci_Hp1_C"/>
    <property type="match status" value="1"/>
</dbReference>
<evidence type="ECO:0000259" key="2">
    <source>
        <dbReference type="PROSITE" id="PS51898"/>
    </source>
</evidence>
<sequence>GPSKEAAELRLGEIRRAIVEERHINRDKGARISLGELVGWYLALPEVDAKKSWRRDVQMLGAVTRHLGENTLIKDINKGLMDGYATERLKEDSPARKGERIRPATVNKERLALNTALNRAVAHSKLDVNPLAGKMKKLNEDNIRERVLSGEEFERLQCSLNSPMREMVLVAYCLGMRQREILELTWDNVDFESNFIRLSGMETKTGFKRRIPIHPRVREMLINLPRGLHTNRVFLNRGKPINNFSGNYKLQWDRAVKEAELGDFTFHDLRHCAINNLRLTGNDHFTIMAISGHRTTSVFRRYNVVT</sequence>
<dbReference type="EMBL" id="UINC01132919">
    <property type="protein sequence ID" value="SVD15534.1"/>
    <property type="molecule type" value="Genomic_DNA"/>
</dbReference>
<protein>
    <recommendedName>
        <fullName evidence="2">Tyr recombinase domain-containing protein</fullName>
    </recommendedName>
</protein>
<dbReference type="PROSITE" id="PS51898">
    <property type="entry name" value="TYR_RECOMBINASE"/>
    <property type="match status" value="1"/>
</dbReference>
<dbReference type="InterPro" id="IPR011010">
    <property type="entry name" value="DNA_brk_join_enz"/>
</dbReference>
<dbReference type="SUPFAM" id="SSF56349">
    <property type="entry name" value="DNA breaking-rejoining enzymes"/>
    <property type="match status" value="1"/>
</dbReference>
<dbReference type="PANTHER" id="PTHR30349:SF64">
    <property type="entry name" value="PROPHAGE INTEGRASE INTD-RELATED"/>
    <property type="match status" value="1"/>
</dbReference>
<keyword evidence="1" id="KW-0233">DNA recombination</keyword>
<dbReference type="InterPro" id="IPR050090">
    <property type="entry name" value="Tyrosine_recombinase_XerCD"/>
</dbReference>
<reference evidence="3" key="1">
    <citation type="submission" date="2018-05" db="EMBL/GenBank/DDBJ databases">
        <authorList>
            <person name="Lanie J.A."/>
            <person name="Ng W.-L."/>
            <person name="Kazmierczak K.M."/>
            <person name="Andrzejewski T.M."/>
            <person name="Davidsen T.M."/>
            <person name="Wayne K.J."/>
            <person name="Tettelin H."/>
            <person name="Glass J.I."/>
            <person name="Rusch D."/>
            <person name="Podicherti R."/>
            <person name="Tsui H.-C.T."/>
            <person name="Winkler M.E."/>
        </authorList>
    </citation>
    <scope>NUCLEOTIDE SEQUENCE</scope>
</reference>
<evidence type="ECO:0000256" key="1">
    <source>
        <dbReference type="ARBA" id="ARBA00023172"/>
    </source>
</evidence>
<dbReference type="Gene3D" id="1.10.443.10">
    <property type="entry name" value="Intergrase catalytic core"/>
    <property type="match status" value="1"/>
</dbReference>
<dbReference type="PANTHER" id="PTHR30349">
    <property type="entry name" value="PHAGE INTEGRASE-RELATED"/>
    <property type="match status" value="1"/>
</dbReference>
<dbReference type="GO" id="GO:0006310">
    <property type="term" value="P:DNA recombination"/>
    <property type="evidence" value="ECO:0007669"/>
    <property type="project" value="UniProtKB-KW"/>
</dbReference>
<accession>A0A382T058</accession>
<proteinExistence type="predicted"/>
<dbReference type="InterPro" id="IPR002104">
    <property type="entry name" value="Integrase_catalytic"/>
</dbReference>